<keyword evidence="2" id="KW-1133">Transmembrane helix</keyword>
<keyword evidence="4" id="KW-1185">Reference proteome</keyword>
<feature type="compositionally biased region" description="Pro residues" evidence="1">
    <location>
        <begin position="10"/>
        <end position="37"/>
    </location>
</feature>
<organism evidence="3 4">
    <name type="scientific">Fodinicola feengrottensis</name>
    <dbReference type="NCBI Taxonomy" id="435914"/>
    <lineage>
        <taxon>Bacteria</taxon>
        <taxon>Bacillati</taxon>
        <taxon>Actinomycetota</taxon>
        <taxon>Actinomycetes</taxon>
        <taxon>Mycobacteriales</taxon>
        <taxon>Fodinicola</taxon>
    </lineage>
</organism>
<evidence type="ECO:0000313" key="4">
    <source>
        <dbReference type="Proteomes" id="UP001500618"/>
    </source>
</evidence>
<gene>
    <name evidence="3" type="ORF">GCM10009765_13850</name>
</gene>
<keyword evidence="2" id="KW-0812">Transmembrane</keyword>
<comment type="caution">
    <text evidence="3">The sequence shown here is derived from an EMBL/GenBank/DDBJ whole genome shotgun (WGS) entry which is preliminary data.</text>
</comment>
<dbReference type="RefSeq" id="WP_344308182.1">
    <property type="nucleotide sequence ID" value="NZ_BAAANY010000005.1"/>
</dbReference>
<feature type="region of interest" description="Disordered" evidence="1">
    <location>
        <begin position="1"/>
        <end position="105"/>
    </location>
</feature>
<keyword evidence="2" id="KW-0472">Membrane</keyword>
<accession>A0ABN2G5U9</accession>
<feature type="compositionally biased region" description="Pro residues" evidence="1">
    <location>
        <begin position="52"/>
        <end position="86"/>
    </location>
</feature>
<evidence type="ECO:0000256" key="2">
    <source>
        <dbReference type="SAM" id="Phobius"/>
    </source>
</evidence>
<feature type="transmembrane region" description="Helical" evidence="2">
    <location>
        <begin position="136"/>
        <end position="156"/>
    </location>
</feature>
<name>A0ABN2G5U9_9ACTN</name>
<dbReference type="Proteomes" id="UP001500618">
    <property type="component" value="Unassembled WGS sequence"/>
</dbReference>
<protein>
    <submittedName>
        <fullName evidence="3">Uncharacterized protein</fullName>
    </submittedName>
</protein>
<proteinExistence type="predicted"/>
<dbReference type="EMBL" id="BAAANY010000005">
    <property type="protein sequence ID" value="GAA1665527.1"/>
    <property type="molecule type" value="Genomic_DNA"/>
</dbReference>
<feature type="transmembrane region" description="Helical" evidence="2">
    <location>
        <begin position="168"/>
        <end position="185"/>
    </location>
</feature>
<sequence length="190" mass="20420">MSQQHWPDQAGPPPVPLPPPPAQSYRPPPAYPPPAGPAPRQYGPPAQQYGSAPPPDGQPAPGYPQPYAQPQPPPGYPQPGYGPPPYGQQGYGQPPAGYSRQGYGPRPYGQRPLSPWLQFMQVGVRPGSPAKARLRVVFYLVSVPITLVLFGGYVWLTWDIRGGSAVRLPILMVLGLAIGFGGAAIRRFTR</sequence>
<evidence type="ECO:0000313" key="3">
    <source>
        <dbReference type="EMBL" id="GAA1665527.1"/>
    </source>
</evidence>
<evidence type="ECO:0000256" key="1">
    <source>
        <dbReference type="SAM" id="MobiDB-lite"/>
    </source>
</evidence>
<feature type="compositionally biased region" description="Low complexity" evidence="1">
    <location>
        <begin position="87"/>
        <end position="98"/>
    </location>
</feature>
<feature type="compositionally biased region" description="Low complexity" evidence="1">
    <location>
        <begin position="38"/>
        <end position="49"/>
    </location>
</feature>
<reference evidence="3 4" key="1">
    <citation type="journal article" date="2019" name="Int. J. Syst. Evol. Microbiol.">
        <title>The Global Catalogue of Microorganisms (GCM) 10K type strain sequencing project: providing services to taxonomists for standard genome sequencing and annotation.</title>
        <authorList>
            <consortium name="The Broad Institute Genomics Platform"/>
            <consortium name="The Broad Institute Genome Sequencing Center for Infectious Disease"/>
            <person name="Wu L."/>
            <person name="Ma J."/>
        </authorList>
    </citation>
    <scope>NUCLEOTIDE SEQUENCE [LARGE SCALE GENOMIC DNA]</scope>
    <source>
        <strain evidence="3 4">JCM 14718</strain>
    </source>
</reference>